<dbReference type="Gene3D" id="3.50.50.60">
    <property type="entry name" value="FAD/NAD(P)-binding domain"/>
    <property type="match status" value="2"/>
</dbReference>
<dbReference type="InterPro" id="IPR002938">
    <property type="entry name" value="FAD-bd"/>
</dbReference>
<evidence type="ECO:0000313" key="7">
    <source>
        <dbReference type="EMBL" id="KAE9409680.1"/>
    </source>
</evidence>
<accession>A0A6A4II68</accession>
<organism evidence="7 8">
    <name type="scientific">Gymnopus androsaceus JB14</name>
    <dbReference type="NCBI Taxonomy" id="1447944"/>
    <lineage>
        <taxon>Eukaryota</taxon>
        <taxon>Fungi</taxon>
        <taxon>Dikarya</taxon>
        <taxon>Basidiomycota</taxon>
        <taxon>Agaricomycotina</taxon>
        <taxon>Agaricomycetes</taxon>
        <taxon>Agaricomycetidae</taxon>
        <taxon>Agaricales</taxon>
        <taxon>Marasmiineae</taxon>
        <taxon>Omphalotaceae</taxon>
        <taxon>Gymnopus</taxon>
    </lineage>
</organism>
<evidence type="ECO:0000256" key="5">
    <source>
        <dbReference type="ARBA" id="ARBA00023033"/>
    </source>
</evidence>
<sequence length="273" mass="30360">MFTLPRLAEESVVWPLHILLASAGHTVTVLEAVAVPGEIGAGVQVASNVTRILTRWGLGSKLKEIAGRDKVESILINRYVNGETILRMPGGMKLKNDTGEPRGRKFINVAACAEDEDEAAGYSWSAQNDSDGMRAQFSGWESRVIKLLALVKSPHILKFKLMDCVPLETWVHAQGRVTLMGDACHPVLPYRAQGAAMAIEDAEVLGKLFSHVTHHKQIPSLLRAYESIRFERATTTQRRSTESREFWPRDGQVVGREWSENFVAPLEKFCKVL</sequence>
<dbReference type="EMBL" id="ML769387">
    <property type="protein sequence ID" value="KAE9409680.1"/>
    <property type="molecule type" value="Genomic_DNA"/>
</dbReference>
<reference evidence="7" key="1">
    <citation type="journal article" date="2019" name="Environ. Microbiol.">
        <title>Fungal ecological strategies reflected in gene transcription - a case study of two litter decomposers.</title>
        <authorList>
            <person name="Barbi F."/>
            <person name="Kohler A."/>
            <person name="Barry K."/>
            <person name="Baskaran P."/>
            <person name="Daum C."/>
            <person name="Fauchery L."/>
            <person name="Ihrmark K."/>
            <person name="Kuo A."/>
            <person name="LaButti K."/>
            <person name="Lipzen A."/>
            <person name="Morin E."/>
            <person name="Grigoriev I.V."/>
            <person name="Henrissat B."/>
            <person name="Lindahl B."/>
            <person name="Martin F."/>
        </authorList>
    </citation>
    <scope>NUCLEOTIDE SEQUENCE</scope>
    <source>
        <strain evidence="7">JB14</strain>
    </source>
</reference>
<keyword evidence="8" id="KW-1185">Reference proteome</keyword>
<dbReference type="InterPro" id="IPR050493">
    <property type="entry name" value="FAD-dep_Monooxygenase_BioMet"/>
</dbReference>
<keyword evidence="3" id="KW-0274">FAD</keyword>
<evidence type="ECO:0000256" key="4">
    <source>
        <dbReference type="ARBA" id="ARBA00023002"/>
    </source>
</evidence>
<evidence type="ECO:0000313" key="8">
    <source>
        <dbReference type="Proteomes" id="UP000799118"/>
    </source>
</evidence>
<feature type="domain" description="FAD-binding" evidence="6">
    <location>
        <begin position="174"/>
        <end position="239"/>
    </location>
</feature>
<evidence type="ECO:0000256" key="2">
    <source>
        <dbReference type="ARBA" id="ARBA00022630"/>
    </source>
</evidence>
<keyword evidence="5" id="KW-0503">Monooxygenase</keyword>
<dbReference type="GO" id="GO:0071949">
    <property type="term" value="F:FAD binding"/>
    <property type="evidence" value="ECO:0007669"/>
    <property type="project" value="InterPro"/>
</dbReference>
<evidence type="ECO:0000259" key="6">
    <source>
        <dbReference type="Pfam" id="PF01494"/>
    </source>
</evidence>
<proteinExistence type="inferred from homology"/>
<dbReference type="OrthoDB" id="9993796at2759"/>
<name>A0A6A4II68_9AGAR</name>
<dbReference type="InterPro" id="IPR036188">
    <property type="entry name" value="FAD/NAD-bd_sf"/>
</dbReference>
<keyword evidence="2" id="KW-0285">Flavoprotein</keyword>
<dbReference type="GO" id="GO:0004497">
    <property type="term" value="F:monooxygenase activity"/>
    <property type="evidence" value="ECO:0007669"/>
    <property type="project" value="UniProtKB-KW"/>
</dbReference>
<dbReference type="PANTHER" id="PTHR13789:SF147">
    <property type="entry name" value="PUTATIVE (AFU_ORTHOLOGUE AFUA_2G01950)-RELATED"/>
    <property type="match status" value="1"/>
</dbReference>
<dbReference type="PANTHER" id="PTHR13789">
    <property type="entry name" value="MONOOXYGENASE"/>
    <property type="match status" value="1"/>
</dbReference>
<dbReference type="Pfam" id="PF01494">
    <property type="entry name" value="FAD_binding_3"/>
    <property type="match status" value="1"/>
</dbReference>
<evidence type="ECO:0000256" key="3">
    <source>
        <dbReference type="ARBA" id="ARBA00022827"/>
    </source>
</evidence>
<dbReference type="Proteomes" id="UP000799118">
    <property type="component" value="Unassembled WGS sequence"/>
</dbReference>
<comment type="similarity">
    <text evidence="1">Belongs to the paxM FAD-dependent monooxygenase family.</text>
</comment>
<keyword evidence="4" id="KW-0560">Oxidoreductase</keyword>
<dbReference type="SUPFAM" id="SSF51905">
    <property type="entry name" value="FAD/NAD(P)-binding domain"/>
    <property type="match status" value="1"/>
</dbReference>
<dbReference type="AlphaFoldDB" id="A0A6A4II68"/>
<evidence type="ECO:0000256" key="1">
    <source>
        <dbReference type="ARBA" id="ARBA00007992"/>
    </source>
</evidence>
<protein>
    <submittedName>
        <fullName evidence="7">FAD/NAD(P)-binding domain-containing protein</fullName>
    </submittedName>
</protein>
<gene>
    <name evidence="7" type="ORF">BT96DRAFT_984728</name>
</gene>